<keyword evidence="1" id="KW-0812">Transmembrane</keyword>
<gene>
    <name evidence="2" type="ORF">CLUMA_CG003125</name>
</gene>
<sequence>MKVRTGISDGVVGVFFLIGVFLRRILPGKSPRQIPRKTKEIHGKLPLKKLVRFERSFSRKKHYGEILLDFR</sequence>
<proteinExistence type="predicted"/>
<dbReference type="AlphaFoldDB" id="A0A1J1HPB2"/>
<keyword evidence="1" id="KW-0472">Membrane</keyword>
<keyword evidence="3" id="KW-1185">Reference proteome</keyword>
<protein>
    <submittedName>
        <fullName evidence="2">CLUMA_CG003125, isoform A</fullName>
    </submittedName>
</protein>
<feature type="transmembrane region" description="Helical" evidence="1">
    <location>
        <begin position="6"/>
        <end position="26"/>
    </location>
</feature>
<keyword evidence="1" id="KW-1133">Transmembrane helix</keyword>
<organism evidence="2 3">
    <name type="scientific">Clunio marinus</name>
    <dbReference type="NCBI Taxonomy" id="568069"/>
    <lineage>
        <taxon>Eukaryota</taxon>
        <taxon>Metazoa</taxon>
        <taxon>Ecdysozoa</taxon>
        <taxon>Arthropoda</taxon>
        <taxon>Hexapoda</taxon>
        <taxon>Insecta</taxon>
        <taxon>Pterygota</taxon>
        <taxon>Neoptera</taxon>
        <taxon>Endopterygota</taxon>
        <taxon>Diptera</taxon>
        <taxon>Nematocera</taxon>
        <taxon>Chironomoidea</taxon>
        <taxon>Chironomidae</taxon>
        <taxon>Clunio</taxon>
    </lineage>
</organism>
<accession>A0A1J1HPB2</accession>
<evidence type="ECO:0000256" key="1">
    <source>
        <dbReference type="SAM" id="Phobius"/>
    </source>
</evidence>
<dbReference type="EMBL" id="CVRI01000012">
    <property type="protein sequence ID" value="CRK89370.1"/>
    <property type="molecule type" value="Genomic_DNA"/>
</dbReference>
<evidence type="ECO:0000313" key="2">
    <source>
        <dbReference type="EMBL" id="CRK89370.1"/>
    </source>
</evidence>
<dbReference type="Proteomes" id="UP000183832">
    <property type="component" value="Unassembled WGS sequence"/>
</dbReference>
<reference evidence="2 3" key="1">
    <citation type="submission" date="2015-04" db="EMBL/GenBank/DDBJ databases">
        <authorList>
            <person name="Syromyatnikov M.Y."/>
            <person name="Popov V.N."/>
        </authorList>
    </citation>
    <scope>NUCLEOTIDE SEQUENCE [LARGE SCALE GENOMIC DNA]</scope>
</reference>
<name>A0A1J1HPB2_9DIPT</name>
<evidence type="ECO:0000313" key="3">
    <source>
        <dbReference type="Proteomes" id="UP000183832"/>
    </source>
</evidence>